<sequence length="273" mass="27644">MEHEDHELHGAQGDGVDQPGAGHKQLQVGAEQEVHVAVHAKPAGKRTLCSGGRSSKNNTCLIARAITRHSSTTLQEEGPENSLVTQLLAHGRGSNPHSGAADATTGPLRPSAAAAASAPPLQSLNPSSALPGHAPSRHGPASALPGSTSAPTSSGPPRRSTASPLALPGPAPHPLASGPAPALRGPAPRTPGPRPTLWGPLSRSRPRARAPPPRAIGSPGEEFPRGRRRGRGAAGGAGSAAGTLALTRTASGNRGAGAGQWTWFWRIPRPSRA</sequence>
<protein>
    <submittedName>
        <fullName evidence="2">Uncharacterized protein</fullName>
    </submittedName>
</protein>
<feature type="compositionally biased region" description="Low complexity" evidence="1">
    <location>
        <begin position="240"/>
        <end position="252"/>
    </location>
</feature>
<comment type="caution">
    <text evidence="2">The sequence shown here is derived from an EMBL/GenBank/DDBJ whole genome shotgun (WGS) entry which is preliminary data.</text>
</comment>
<dbReference type="Proteomes" id="UP000551758">
    <property type="component" value="Unassembled WGS sequence"/>
</dbReference>
<evidence type="ECO:0000256" key="1">
    <source>
        <dbReference type="SAM" id="MobiDB-lite"/>
    </source>
</evidence>
<dbReference type="EMBL" id="JACDTQ010000550">
    <property type="protein sequence ID" value="KAF5927688.1"/>
    <property type="molecule type" value="Genomic_DNA"/>
</dbReference>
<dbReference type="AlphaFoldDB" id="A0A7J7FIG0"/>
<keyword evidence="3" id="KW-1185">Reference proteome</keyword>
<feature type="region of interest" description="Disordered" evidence="1">
    <location>
        <begin position="1"/>
        <end position="30"/>
    </location>
</feature>
<evidence type="ECO:0000313" key="2">
    <source>
        <dbReference type="EMBL" id="KAF5927688.1"/>
    </source>
</evidence>
<accession>A0A7J7FIG0</accession>
<feature type="region of interest" description="Disordered" evidence="1">
    <location>
        <begin position="90"/>
        <end position="260"/>
    </location>
</feature>
<feature type="compositionally biased region" description="Low complexity" evidence="1">
    <location>
        <begin position="107"/>
        <end position="131"/>
    </location>
</feature>
<reference evidence="2 3" key="1">
    <citation type="journal article" date="2020" name="Mol. Biol. Evol.">
        <title>Interspecific Gene Flow and the Evolution of Specialization in Black and White Rhinoceros.</title>
        <authorList>
            <person name="Moodley Y."/>
            <person name="Westbury M.V."/>
            <person name="Russo I.M."/>
            <person name="Gopalakrishnan S."/>
            <person name="Rakotoarivelo A."/>
            <person name="Olsen R.A."/>
            <person name="Prost S."/>
            <person name="Tunstall T."/>
            <person name="Ryder O.A."/>
            <person name="Dalen L."/>
            <person name="Bruford M.W."/>
        </authorList>
    </citation>
    <scope>NUCLEOTIDE SEQUENCE [LARGE SCALE GENOMIC DNA]</scope>
    <source>
        <strain evidence="2">SBR-YM</strain>
        <tissue evidence="2">Skin</tissue>
    </source>
</reference>
<feature type="compositionally biased region" description="Low complexity" evidence="1">
    <location>
        <begin position="174"/>
        <end position="187"/>
    </location>
</feature>
<name>A0A7J7FIG0_DICBM</name>
<feature type="compositionally biased region" description="Low complexity" evidence="1">
    <location>
        <begin position="139"/>
        <end position="166"/>
    </location>
</feature>
<proteinExistence type="predicted"/>
<gene>
    <name evidence="2" type="ORF">HPG69_000593</name>
</gene>
<organism evidence="2 3">
    <name type="scientific">Diceros bicornis minor</name>
    <name type="common">South-central black rhinoceros</name>
    <dbReference type="NCBI Taxonomy" id="77932"/>
    <lineage>
        <taxon>Eukaryota</taxon>
        <taxon>Metazoa</taxon>
        <taxon>Chordata</taxon>
        <taxon>Craniata</taxon>
        <taxon>Vertebrata</taxon>
        <taxon>Euteleostomi</taxon>
        <taxon>Mammalia</taxon>
        <taxon>Eutheria</taxon>
        <taxon>Laurasiatheria</taxon>
        <taxon>Perissodactyla</taxon>
        <taxon>Rhinocerotidae</taxon>
        <taxon>Diceros</taxon>
    </lineage>
</organism>
<evidence type="ECO:0000313" key="3">
    <source>
        <dbReference type="Proteomes" id="UP000551758"/>
    </source>
</evidence>